<organism evidence="2">
    <name type="scientific">Cryptomonas curvata</name>
    <dbReference type="NCBI Taxonomy" id="233186"/>
    <lineage>
        <taxon>Eukaryota</taxon>
        <taxon>Cryptophyceae</taxon>
        <taxon>Cryptomonadales</taxon>
        <taxon>Cryptomonadaceae</taxon>
        <taxon>Cryptomonas</taxon>
    </lineage>
</organism>
<protein>
    <submittedName>
        <fullName evidence="2">Uncharacterized protein</fullName>
    </submittedName>
</protein>
<reference evidence="2" key="1">
    <citation type="submission" date="2021-01" db="EMBL/GenBank/DDBJ databases">
        <authorList>
            <person name="Corre E."/>
            <person name="Pelletier E."/>
            <person name="Niang G."/>
            <person name="Scheremetjew M."/>
            <person name="Finn R."/>
            <person name="Kale V."/>
            <person name="Holt S."/>
            <person name="Cochrane G."/>
            <person name="Meng A."/>
            <person name="Brown T."/>
            <person name="Cohen L."/>
        </authorList>
    </citation>
    <scope>NUCLEOTIDE SEQUENCE</scope>
    <source>
        <strain evidence="2">CCAP979/52</strain>
    </source>
</reference>
<gene>
    <name evidence="2" type="ORF">CCUR1050_LOCUS8190</name>
</gene>
<sequence>MVPLPALYEPSSWDPDVEYTRLSSAFNFNEVAGSQALDFGRQIRISYCNNYALNAGSVVYTPCNAHYLVSAHSNGVILPPNMCGGQMCPSAGGSLGNSNDAQTCASLNDYTTGAPLTKDSTTLFDQYCLASQKCGAQIGGGTVPKTGPLYPLSPPLFTISTNWCDNAAAGRTRAPYPSFLLFLGDPSVTSKQFCPADTTGGYSDTAGPSPLDIVMKVCLPGCQKIEKPVTVTMNMSDIVPRKNNGEWLWKMGIWDSVNKKWFVLCDYARTEVIKSYYPDTAEIMVSPSDVNKYMNPETNCIIFAPITNYKNCPGRPFVGLTNSEAAAIAAMSVFGLMLLLQIFVCLCCFPKAKLLIQPPQKQIVYVEAPLAVPRIVERVVEKFVPQPMMMQVVGERVIDDKLMYQTLNQQALPPQGYAPMPMGMPPGYGPGFPGGLNPTISQLQQ</sequence>
<evidence type="ECO:0000313" key="2">
    <source>
        <dbReference type="EMBL" id="CAD8630511.1"/>
    </source>
</evidence>
<accession>A0A7S0M3N9</accession>
<dbReference type="EMBL" id="HBEZ01014804">
    <property type="protein sequence ID" value="CAD8630511.1"/>
    <property type="molecule type" value="Transcribed_RNA"/>
</dbReference>
<feature type="transmembrane region" description="Helical" evidence="1">
    <location>
        <begin position="325"/>
        <end position="349"/>
    </location>
</feature>
<keyword evidence="1" id="KW-1133">Transmembrane helix</keyword>
<dbReference type="AlphaFoldDB" id="A0A7S0M3N9"/>
<name>A0A7S0M3N9_9CRYP</name>
<keyword evidence="1" id="KW-0812">Transmembrane</keyword>
<proteinExistence type="predicted"/>
<evidence type="ECO:0000256" key="1">
    <source>
        <dbReference type="SAM" id="Phobius"/>
    </source>
</evidence>
<keyword evidence="1" id="KW-0472">Membrane</keyword>